<dbReference type="EMBL" id="SELW01000569">
    <property type="protein sequence ID" value="TID20450.1"/>
    <property type="molecule type" value="Genomic_DNA"/>
</dbReference>
<keyword evidence="2" id="KW-1133">Transmembrane helix</keyword>
<dbReference type="STRING" id="52247.A0A4T0WYB0"/>
<reference evidence="3 4" key="1">
    <citation type="journal article" date="2019" name="Front. Genet.">
        <title>Whole-Genome Sequencing of the Opportunistic Yeast Pathogen Candida inconspicua Uncovers Its Hybrid Origin.</title>
        <authorList>
            <person name="Mixao V."/>
            <person name="Hansen A.P."/>
            <person name="Saus E."/>
            <person name="Boekhout T."/>
            <person name="Lass-Florl C."/>
            <person name="Gabaldon T."/>
        </authorList>
    </citation>
    <scope>NUCLEOTIDE SEQUENCE [LARGE SCALE GENOMIC DNA]</scope>
    <source>
        <strain evidence="3 4">CBS 180</strain>
    </source>
</reference>
<name>A0A4T0WYB0_9ASCO</name>
<protein>
    <submittedName>
        <fullName evidence="3">Uncharacterized protein</fullName>
    </submittedName>
</protein>
<comment type="caution">
    <text evidence="3">The sequence shown here is derived from an EMBL/GenBank/DDBJ whole genome shotgun (WGS) entry which is preliminary data.</text>
</comment>
<accession>A0A4T0WYB0</accession>
<keyword evidence="2" id="KW-0472">Membrane</keyword>
<evidence type="ECO:0000313" key="4">
    <source>
        <dbReference type="Proteomes" id="UP000307173"/>
    </source>
</evidence>
<gene>
    <name evidence="3" type="ORF">CANINC_003567</name>
</gene>
<evidence type="ECO:0000313" key="3">
    <source>
        <dbReference type="EMBL" id="TID20450.1"/>
    </source>
</evidence>
<feature type="compositionally biased region" description="Basic and acidic residues" evidence="1">
    <location>
        <begin position="363"/>
        <end position="373"/>
    </location>
</feature>
<organism evidence="3 4">
    <name type="scientific">Pichia inconspicua</name>
    <dbReference type="NCBI Taxonomy" id="52247"/>
    <lineage>
        <taxon>Eukaryota</taxon>
        <taxon>Fungi</taxon>
        <taxon>Dikarya</taxon>
        <taxon>Ascomycota</taxon>
        <taxon>Saccharomycotina</taxon>
        <taxon>Pichiomycetes</taxon>
        <taxon>Pichiales</taxon>
        <taxon>Pichiaceae</taxon>
        <taxon>Pichia</taxon>
    </lineage>
</organism>
<feature type="region of interest" description="Disordered" evidence="1">
    <location>
        <begin position="363"/>
        <end position="383"/>
    </location>
</feature>
<proteinExistence type="predicted"/>
<dbReference type="Proteomes" id="UP000307173">
    <property type="component" value="Unassembled WGS sequence"/>
</dbReference>
<dbReference type="AlphaFoldDB" id="A0A4T0WYB0"/>
<evidence type="ECO:0000256" key="1">
    <source>
        <dbReference type="SAM" id="MobiDB-lite"/>
    </source>
</evidence>
<dbReference type="OrthoDB" id="4096851at2759"/>
<feature type="transmembrane region" description="Helical" evidence="2">
    <location>
        <begin position="71"/>
        <end position="93"/>
    </location>
</feature>
<sequence>MSDVQSAVESAKQSVQSSIIKPRFRDEDIFFTTIKMYEEGEEVLNGITSATKYTPPGSNNMLFLRANYVMGLFYTCLRFLLTFYFTLYQYYLWIKSTYQDISGIVISNFWYALSYFPLPEDASIQGPAAMLKSTSVNSVNTQMKTSIWTTIFQEYYKLRLLPTRLGNLVQERSLATSIPRDRMSIRQATGRLYVPDHIVFTFEMNPLVVPQPPEVPVPFLDYEKRIVAPDKKEVASVLAKRAEWSSLHHTHKAAETFRVLYEAVKCIVWAACSGVRIVTVFESNGYAWKDMEKVCGMIKEELSSLTKSNTQVYDLIKVINLENLESLEVSFTEDKSNSGNDFEPQSFGHKSTLSATAFGEFNQSEKGDKKSDEETSFAQLEPSPNSIVSSVKIDENFNERGQIFRTSLTVFLLSSKNINCEQFHVERAKAEIVKQINGNTNIQSPHYPFYKGYFFEGSNYQDPDIIYKFCNLHSLPYSLSGYPLSTFMDYDFSSQPIFISSTKPANFPQFLKGLKALNSALKKDR</sequence>
<keyword evidence="4" id="KW-1185">Reference proteome</keyword>
<evidence type="ECO:0000256" key="2">
    <source>
        <dbReference type="SAM" id="Phobius"/>
    </source>
</evidence>
<keyword evidence="2" id="KW-0812">Transmembrane</keyword>